<evidence type="ECO:0000256" key="1">
    <source>
        <dbReference type="SAM" id="SignalP"/>
    </source>
</evidence>
<dbReference type="PATRIC" id="fig|1449350.3.peg.1991"/>
<reference evidence="2 3" key="1">
    <citation type="submission" date="2014-01" db="EMBL/GenBank/DDBJ databases">
        <title>Roseivivax halodurans JCM 10272 Genome Sequencing.</title>
        <authorList>
            <person name="Lai Q."/>
            <person name="Li G."/>
            <person name="Shao Z."/>
        </authorList>
    </citation>
    <scope>NUCLEOTIDE SEQUENCE [LARGE SCALE GENOMIC DNA]</scope>
    <source>
        <strain evidence="2 3">JCM 10272</strain>
    </source>
</reference>
<dbReference type="AlphaFoldDB" id="X7EFT5"/>
<accession>X7EFT5</accession>
<dbReference type="PANTHER" id="PTHR39189">
    <property type="entry name" value="UPF0173 METAL-DEPENDENT HYDROLASE YTKL"/>
    <property type="match status" value="1"/>
</dbReference>
<proteinExistence type="predicted"/>
<dbReference type="eggNOG" id="COG2220">
    <property type="taxonomic scope" value="Bacteria"/>
</dbReference>
<name>X7EFT5_9RHOB</name>
<dbReference type="Gene3D" id="3.60.15.10">
    <property type="entry name" value="Ribonuclease Z/Hydroxyacylglutathione hydrolase-like"/>
    <property type="match status" value="1"/>
</dbReference>
<protein>
    <submittedName>
        <fullName evidence="2">Zn-dependent hydrolase</fullName>
    </submittedName>
</protein>
<dbReference type="PANTHER" id="PTHR39189:SF1">
    <property type="entry name" value="UPF0173 METAL-DEPENDENT HYDROLASE YTKL"/>
    <property type="match status" value="1"/>
</dbReference>
<sequence>MIRSALALTLVLAAGSAAAQEARTPSHCIAIAEADPGIEYLHKASWQAPIEEYGVRIRYIAHASFLIRTEGGINAVTDFTGFIGNTTMIPDVVTMNHAHSSHWTPSPDPAIPNVLPGWSGETGEPVDHHLDLGEMLVRNVSTDIRSAFGDREENGNSIFVFETAGLCIAHLGHLHHEPNDQQYAALGRADVLMVPVDGGYTMSREAMIRVVDRLKSSIVIPMHWFGPYALEDFLDGVSDHWAIERTGSSTLDVSLRTLPSRRTVMVLEPEFLTDE</sequence>
<comment type="caution">
    <text evidence="2">The sequence shown here is derived from an EMBL/GenBank/DDBJ whole genome shotgun (WGS) entry which is preliminary data.</text>
</comment>
<dbReference type="InterPro" id="IPR036866">
    <property type="entry name" value="RibonucZ/Hydroxyglut_hydro"/>
</dbReference>
<dbReference type="GO" id="GO:0016787">
    <property type="term" value="F:hydrolase activity"/>
    <property type="evidence" value="ECO:0007669"/>
    <property type="project" value="UniProtKB-KW"/>
</dbReference>
<dbReference type="OrthoDB" id="7343000at2"/>
<dbReference type="RefSeq" id="WP_037261668.1">
    <property type="nucleotide sequence ID" value="NZ_JALZ01000008.1"/>
</dbReference>
<dbReference type="EMBL" id="JALZ01000008">
    <property type="protein sequence ID" value="ETX14797.1"/>
    <property type="molecule type" value="Genomic_DNA"/>
</dbReference>
<keyword evidence="1" id="KW-0732">Signal</keyword>
<gene>
    <name evidence="2" type="ORF">OCH239_20815</name>
</gene>
<keyword evidence="3" id="KW-1185">Reference proteome</keyword>
<dbReference type="SUPFAM" id="SSF56281">
    <property type="entry name" value="Metallo-hydrolase/oxidoreductase"/>
    <property type="match status" value="1"/>
</dbReference>
<feature type="signal peptide" evidence="1">
    <location>
        <begin position="1"/>
        <end position="19"/>
    </location>
</feature>
<evidence type="ECO:0000313" key="2">
    <source>
        <dbReference type="EMBL" id="ETX14797.1"/>
    </source>
</evidence>
<organism evidence="2 3">
    <name type="scientific">Roseivivax halodurans JCM 10272</name>
    <dbReference type="NCBI Taxonomy" id="1449350"/>
    <lineage>
        <taxon>Bacteria</taxon>
        <taxon>Pseudomonadati</taxon>
        <taxon>Pseudomonadota</taxon>
        <taxon>Alphaproteobacteria</taxon>
        <taxon>Rhodobacterales</taxon>
        <taxon>Roseobacteraceae</taxon>
        <taxon>Roseivivax</taxon>
    </lineage>
</organism>
<keyword evidence="2" id="KW-0378">Hydrolase</keyword>
<evidence type="ECO:0000313" key="3">
    <source>
        <dbReference type="Proteomes" id="UP000022447"/>
    </source>
</evidence>
<dbReference type="Pfam" id="PF13483">
    <property type="entry name" value="Lactamase_B_3"/>
    <property type="match status" value="1"/>
</dbReference>
<dbReference type="Proteomes" id="UP000022447">
    <property type="component" value="Unassembled WGS sequence"/>
</dbReference>
<dbReference type="STRING" id="1449350.OCH239_20815"/>
<feature type="chain" id="PRO_5004977845" evidence="1">
    <location>
        <begin position="20"/>
        <end position="275"/>
    </location>
</feature>